<dbReference type="Gene3D" id="1.10.510.10">
    <property type="entry name" value="Transferase(Phosphotransferase) domain 1"/>
    <property type="match status" value="1"/>
</dbReference>
<organism evidence="1 2">
    <name type="scientific">Platanthera guangdongensis</name>
    <dbReference type="NCBI Taxonomy" id="2320717"/>
    <lineage>
        <taxon>Eukaryota</taxon>
        <taxon>Viridiplantae</taxon>
        <taxon>Streptophyta</taxon>
        <taxon>Embryophyta</taxon>
        <taxon>Tracheophyta</taxon>
        <taxon>Spermatophyta</taxon>
        <taxon>Magnoliopsida</taxon>
        <taxon>Liliopsida</taxon>
        <taxon>Asparagales</taxon>
        <taxon>Orchidaceae</taxon>
        <taxon>Orchidoideae</taxon>
        <taxon>Orchideae</taxon>
        <taxon>Orchidinae</taxon>
        <taxon>Platanthera</taxon>
    </lineage>
</organism>
<dbReference type="GO" id="GO:0016301">
    <property type="term" value="F:kinase activity"/>
    <property type="evidence" value="ECO:0007669"/>
    <property type="project" value="UniProtKB-KW"/>
</dbReference>
<keyword evidence="2" id="KW-1185">Reference proteome</keyword>
<evidence type="ECO:0000313" key="2">
    <source>
        <dbReference type="Proteomes" id="UP001412067"/>
    </source>
</evidence>
<evidence type="ECO:0000313" key="1">
    <source>
        <dbReference type="EMBL" id="KAK8962542.1"/>
    </source>
</evidence>
<dbReference type="Proteomes" id="UP001412067">
    <property type="component" value="Unassembled WGS sequence"/>
</dbReference>
<keyword evidence="1" id="KW-0808">Transferase</keyword>
<protein>
    <submittedName>
        <fullName evidence="1">Inactive protein kinase</fullName>
    </submittedName>
</protein>
<dbReference type="EMBL" id="JBBWWR010000008">
    <property type="protein sequence ID" value="KAK8962542.1"/>
    <property type="molecule type" value="Genomic_DNA"/>
</dbReference>
<dbReference type="InterPro" id="IPR011009">
    <property type="entry name" value="Kinase-like_dom_sf"/>
</dbReference>
<accession>A0ABR2MF97</accession>
<comment type="caution">
    <text evidence="1">The sequence shown here is derived from an EMBL/GenBank/DDBJ whole genome shotgun (WGS) entry which is preliminary data.</text>
</comment>
<name>A0ABR2MF97_9ASPA</name>
<proteinExistence type="predicted"/>
<gene>
    <name evidence="1" type="ORF">KSP40_PGU015557</name>
</gene>
<reference evidence="1 2" key="1">
    <citation type="journal article" date="2022" name="Nat. Plants">
        <title>Genomes of leafy and leafless Platanthera orchids illuminate the evolution of mycoheterotrophy.</title>
        <authorList>
            <person name="Li M.H."/>
            <person name="Liu K.W."/>
            <person name="Li Z."/>
            <person name="Lu H.C."/>
            <person name="Ye Q.L."/>
            <person name="Zhang D."/>
            <person name="Wang J.Y."/>
            <person name="Li Y.F."/>
            <person name="Zhong Z.M."/>
            <person name="Liu X."/>
            <person name="Yu X."/>
            <person name="Liu D.K."/>
            <person name="Tu X.D."/>
            <person name="Liu B."/>
            <person name="Hao Y."/>
            <person name="Liao X.Y."/>
            <person name="Jiang Y.T."/>
            <person name="Sun W.H."/>
            <person name="Chen J."/>
            <person name="Chen Y.Q."/>
            <person name="Ai Y."/>
            <person name="Zhai J.W."/>
            <person name="Wu S.S."/>
            <person name="Zhou Z."/>
            <person name="Hsiao Y.Y."/>
            <person name="Wu W.L."/>
            <person name="Chen Y.Y."/>
            <person name="Lin Y.F."/>
            <person name="Hsu J.L."/>
            <person name="Li C.Y."/>
            <person name="Wang Z.W."/>
            <person name="Zhao X."/>
            <person name="Zhong W.Y."/>
            <person name="Ma X.K."/>
            <person name="Ma L."/>
            <person name="Huang J."/>
            <person name="Chen G.Z."/>
            <person name="Huang M.Z."/>
            <person name="Huang L."/>
            <person name="Peng D.H."/>
            <person name="Luo Y.B."/>
            <person name="Zou S.Q."/>
            <person name="Chen S.P."/>
            <person name="Lan S."/>
            <person name="Tsai W.C."/>
            <person name="Van de Peer Y."/>
            <person name="Liu Z.J."/>
        </authorList>
    </citation>
    <scope>NUCLEOTIDE SEQUENCE [LARGE SCALE GENOMIC DNA]</scope>
    <source>
        <strain evidence="1">Lor288</strain>
    </source>
</reference>
<keyword evidence="1" id="KW-0418">Kinase</keyword>
<sequence>MPEERHGPLAGKAERHVNRRRGLPLISSITEAVMETRVSATGIGATASPWRSESGWWAASGRSWRTSAGEGFPTLLEVRAAGRYLLKAGCWEVDPRVLEEAVAGDREGTGGGLDLGGEWGSGWSEQTFEYTPPEALLNSSWFHAPCRIRLKYTPAEALLYYSIVYFSNYSIVLYDMWSVGVVMLELILGSPHVFQITDRNRALVDQHLEGWSEPIKDLIYK</sequence>
<dbReference type="SUPFAM" id="SSF56112">
    <property type="entry name" value="Protein kinase-like (PK-like)"/>
    <property type="match status" value="1"/>
</dbReference>